<dbReference type="PANTHER" id="PTHR43065">
    <property type="entry name" value="SENSOR HISTIDINE KINASE"/>
    <property type="match status" value="1"/>
</dbReference>
<dbReference type="Gene3D" id="3.30.565.10">
    <property type="entry name" value="Histidine kinase-like ATPase, C-terminal domain"/>
    <property type="match status" value="1"/>
</dbReference>
<evidence type="ECO:0000313" key="15">
    <source>
        <dbReference type="EMBL" id="QSO47179.1"/>
    </source>
</evidence>
<dbReference type="PROSITE" id="PS50112">
    <property type="entry name" value="PAS"/>
    <property type="match status" value="1"/>
</dbReference>
<dbReference type="InterPro" id="IPR000014">
    <property type="entry name" value="PAS"/>
</dbReference>
<reference evidence="15 16" key="1">
    <citation type="submission" date="2021-02" db="EMBL/GenBank/DDBJ databases">
        <title>Alicyclobacillus curvatus sp. nov. and Alicyclobacillus mengziensis sp. nov., two acidophilic bacteria isolated from acid mine drainage.</title>
        <authorList>
            <person name="Huang Y."/>
        </authorList>
    </citation>
    <scope>NUCLEOTIDE SEQUENCE [LARGE SCALE GENOMIC DNA]</scope>
    <source>
        <strain evidence="15 16">S30H14</strain>
    </source>
</reference>
<gene>
    <name evidence="15" type="ORF">JZ786_22740</name>
</gene>
<dbReference type="NCBIfam" id="TIGR00229">
    <property type="entry name" value="sensory_box"/>
    <property type="match status" value="1"/>
</dbReference>
<evidence type="ECO:0000256" key="9">
    <source>
        <dbReference type="ARBA" id="ARBA00023012"/>
    </source>
</evidence>
<dbReference type="GO" id="GO:0030435">
    <property type="term" value="P:sporulation resulting in formation of a cellular spore"/>
    <property type="evidence" value="ECO:0007669"/>
    <property type="project" value="UniProtKB-KW"/>
</dbReference>
<evidence type="ECO:0000259" key="13">
    <source>
        <dbReference type="PROSITE" id="PS50112"/>
    </source>
</evidence>
<evidence type="ECO:0000256" key="10">
    <source>
        <dbReference type="SAM" id="MobiDB-lite"/>
    </source>
</evidence>
<feature type="transmembrane region" description="Helical" evidence="11">
    <location>
        <begin position="124"/>
        <end position="152"/>
    </location>
</feature>
<keyword evidence="8" id="KW-0749">Sporulation</keyword>
<dbReference type="GO" id="GO:0000155">
    <property type="term" value="F:phosphorelay sensor kinase activity"/>
    <property type="evidence" value="ECO:0007669"/>
    <property type="project" value="InterPro"/>
</dbReference>
<keyword evidence="3" id="KW-0597">Phosphoprotein</keyword>
<dbReference type="SUPFAM" id="SSF55785">
    <property type="entry name" value="PYP-like sensor domain (PAS domain)"/>
    <property type="match status" value="1"/>
</dbReference>
<dbReference type="InterPro" id="IPR000700">
    <property type="entry name" value="PAS-assoc_C"/>
</dbReference>
<dbReference type="SUPFAM" id="SSF47384">
    <property type="entry name" value="Homodimeric domain of signal transducing histidine kinase"/>
    <property type="match status" value="1"/>
</dbReference>
<dbReference type="InterPro" id="IPR005467">
    <property type="entry name" value="His_kinase_dom"/>
</dbReference>
<evidence type="ECO:0000259" key="14">
    <source>
        <dbReference type="PROSITE" id="PS50113"/>
    </source>
</evidence>
<keyword evidence="16" id="KW-1185">Reference proteome</keyword>
<dbReference type="PANTHER" id="PTHR43065:SF10">
    <property type="entry name" value="PEROXIDE STRESS-ACTIVATED HISTIDINE KINASE MAK3"/>
    <property type="match status" value="1"/>
</dbReference>
<evidence type="ECO:0000256" key="3">
    <source>
        <dbReference type="ARBA" id="ARBA00022553"/>
    </source>
</evidence>
<dbReference type="KEGG" id="afx:JZ786_22740"/>
<dbReference type="SMART" id="SM00091">
    <property type="entry name" value="PAS"/>
    <property type="match status" value="1"/>
</dbReference>
<keyword evidence="11" id="KW-0472">Membrane</keyword>
<dbReference type="Pfam" id="PF00989">
    <property type="entry name" value="PAS"/>
    <property type="match status" value="1"/>
</dbReference>
<dbReference type="Pfam" id="PF02518">
    <property type="entry name" value="HATPase_c"/>
    <property type="match status" value="1"/>
</dbReference>
<dbReference type="CDD" id="cd00075">
    <property type="entry name" value="HATPase"/>
    <property type="match status" value="1"/>
</dbReference>
<evidence type="ECO:0000256" key="11">
    <source>
        <dbReference type="SAM" id="Phobius"/>
    </source>
</evidence>
<keyword evidence="11" id="KW-1133">Transmembrane helix</keyword>
<dbReference type="Gene3D" id="1.10.287.130">
    <property type="match status" value="1"/>
</dbReference>
<feature type="domain" description="PAC" evidence="14">
    <location>
        <begin position="265"/>
        <end position="316"/>
    </location>
</feature>
<feature type="domain" description="Histidine kinase" evidence="12">
    <location>
        <begin position="329"/>
        <end position="554"/>
    </location>
</feature>
<evidence type="ECO:0000256" key="8">
    <source>
        <dbReference type="ARBA" id="ARBA00022969"/>
    </source>
</evidence>
<evidence type="ECO:0000256" key="6">
    <source>
        <dbReference type="ARBA" id="ARBA00022777"/>
    </source>
</evidence>
<dbReference type="Proteomes" id="UP000663505">
    <property type="component" value="Chromosome"/>
</dbReference>
<dbReference type="Gene3D" id="3.30.450.20">
    <property type="entry name" value="PAS domain"/>
    <property type="match status" value="1"/>
</dbReference>
<comment type="catalytic activity">
    <reaction evidence="1">
        <text>ATP + protein L-histidine = ADP + protein N-phospho-L-histidine.</text>
        <dbReference type="EC" id="2.7.13.3"/>
    </reaction>
</comment>
<keyword evidence="7" id="KW-0067">ATP-binding</keyword>
<feature type="domain" description="PAS" evidence="13">
    <location>
        <begin position="192"/>
        <end position="262"/>
    </location>
</feature>
<feature type="transmembrane region" description="Helical" evidence="11">
    <location>
        <begin position="95"/>
        <end position="112"/>
    </location>
</feature>
<dbReference type="InterPro" id="IPR036890">
    <property type="entry name" value="HATPase_C_sf"/>
</dbReference>
<dbReference type="EMBL" id="CP071182">
    <property type="protein sequence ID" value="QSO47179.1"/>
    <property type="molecule type" value="Genomic_DNA"/>
</dbReference>
<proteinExistence type="predicted"/>
<feature type="region of interest" description="Disordered" evidence="10">
    <location>
        <begin position="610"/>
        <end position="633"/>
    </location>
</feature>
<evidence type="ECO:0000259" key="12">
    <source>
        <dbReference type="PROSITE" id="PS50109"/>
    </source>
</evidence>
<evidence type="ECO:0000256" key="4">
    <source>
        <dbReference type="ARBA" id="ARBA00022679"/>
    </source>
</evidence>
<keyword evidence="11" id="KW-0812">Transmembrane</keyword>
<dbReference type="InterPro" id="IPR013767">
    <property type="entry name" value="PAS_fold"/>
</dbReference>
<organism evidence="15 16">
    <name type="scientific">Alicyclobacillus mengziensis</name>
    <dbReference type="NCBI Taxonomy" id="2931921"/>
    <lineage>
        <taxon>Bacteria</taxon>
        <taxon>Bacillati</taxon>
        <taxon>Bacillota</taxon>
        <taxon>Bacilli</taxon>
        <taxon>Bacillales</taxon>
        <taxon>Alicyclobacillaceae</taxon>
        <taxon>Alicyclobacillus</taxon>
    </lineage>
</organism>
<sequence length="633" mass="69109">MQFGIIIFPIAIYQMITFGRAYTQLPLRTFVMGLYGGGAAVLSQMMPVHILSQAENFQCVPVILSILYGKRKAGFLAVGILSLYQFTALPLTSAIPAVIAILVYSAIPMAICEQFERDQRKQRFLVSIALTVITLVVELMFLLVYLFIVYGINGLSRLAAYGDFLAIACVIQLVLMSTVFFLLEHLIENAQVRRRYQSLIDYNPVGICAFNVHNQVVGANAAFETITGYKERELVGKSRLELWFEEDYNLAGKILYDLYRGEIKKNFETAIKHKDGHKVEIRATMVPMVEGNKVRGYFSMITDIADEKMAEAVLRESEKLSAIGQLAAGVAHEIRNPLTSIKGFVHLLAQKAGDEDKSYYDIVKSELSRIEGIVSEMLVLAKPQAISYKPVSIQNKVQEVVNLLSAQANMQNVSITVDSDEGASTYGAPICGASQDGVPGARELFPMGDGNQLKQVFLNLAKNAIEAMPTGGSLSIRIQHLVDKVTVTFTDTGEGMPPDHLVKLGQPFYTTKMDGTGLGLVVSKRIISNHSGRIDFQSTPGQGTVVAVTLPAVSAVGSMEHSHLRDSLYSSQGSVPLEPSALQLPVVMNEETIPRVSISAATTPVVPNAASEPMARQESAVEDSNGFNLMASR</sequence>
<feature type="transmembrane region" description="Helical" evidence="11">
    <location>
        <begin position="31"/>
        <end position="52"/>
    </location>
</feature>
<dbReference type="InterPro" id="IPR003594">
    <property type="entry name" value="HATPase_dom"/>
</dbReference>
<evidence type="ECO:0000256" key="7">
    <source>
        <dbReference type="ARBA" id="ARBA00022840"/>
    </source>
</evidence>
<name>A0A9X7Z5S0_9BACL</name>
<dbReference type="GO" id="GO:0006355">
    <property type="term" value="P:regulation of DNA-templated transcription"/>
    <property type="evidence" value="ECO:0007669"/>
    <property type="project" value="InterPro"/>
</dbReference>
<dbReference type="InterPro" id="IPR036097">
    <property type="entry name" value="HisK_dim/P_sf"/>
</dbReference>
<dbReference type="CDD" id="cd00130">
    <property type="entry name" value="PAS"/>
    <property type="match status" value="1"/>
</dbReference>
<keyword evidence="4" id="KW-0808">Transferase</keyword>
<dbReference type="SMART" id="SM00388">
    <property type="entry name" value="HisKA"/>
    <property type="match status" value="1"/>
</dbReference>
<dbReference type="GO" id="GO:0005524">
    <property type="term" value="F:ATP binding"/>
    <property type="evidence" value="ECO:0007669"/>
    <property type="project" value="UniProtKB-KW"/>
</dbReference>
<accession>A0A9X7Z5S0</accession>
<dbReference type="RefSeq" id="WP_206656537.1">
    <property type="nucleotide sequence ID" value="NZ_CP071182.1"/>
</dbReference>
<dbReference type="PROSITE" id="PS50113">
    <property type="entry name" value="PAC"/>
    <property type="match status" value="1"/>
</dbReference>
<dbReference type="PRINTS" id="PR00344">
    <property type="entry name" value="BCTRLSENSOR"/>
</dbReference>
<dbReference type="Pfam" id="PF00512">
    <property type="entry name" value="HisKA"/>
    <property type="match status" value="1"/>
</dbReference>
<dbReference type="FunFam" id="1.10.287.130:FF:000040">
    <property type="entry name" value="PAS domain-containing sensor histidine kinase"/>
    <property type="match status" value="1"/>
</dbReference>
<dbReference type="PROSITE" id="PS50109">
    <property type="entry name" value="HIS_KIN"/>
    <property type="match status" value="1"/>
</dbReference>
<keyword evidence="5" id="KW-0547">Nucleotide-binding</keyword>
<dbReference type="EC" id="2.7.13.3" evidence="2"/>
<dbReference type="InterPro" id="IPR035965">
    <property type="entry name" value="PAS-like_dom_sf"/>
</dbReference>
<dbReference type="InterPro" id="IPR004358">
    <property type="entry name" value="Sig_transdc_His_kin-like_C"/>
</dbReference>
<dbReference type="AlphaFoldDB" id="A0A9X7Z5S0"/>
<evidence type="ECO:0000256" key="2">
    <source>
        <dbReference type="ARBA" id="ARBA00012438"/>
    </source>
</evidence>
<feature type="transmembrane region" description="Helical" evidence="11">
    <location>
        <begin position="164"/>
        <end position="187"/>
    </location>
</feature>
<evidence type="ECO:0000313" key="16">
    <source>
        <dbReference type="Proteomes" id="UP000663505"/>
    </source>
</evidence>
<keyword evidence="6" id="KW-0418">Kinase</keyword>
<dbReference type="CDD" id="cd00082">
    <property type="entry name" value="HisKA"/>
    <property type="match status" value="1"/>
</dbReference>
<protein>
    <recommendedName>
        <fullName evidence="2">histidine kinase</fullName>
        <ecNumber evidence="2">2.7.13.3</ecNumber>
    </recommendedName>
</protein>
<dbReference type="SUPFAM" id="SSF55874">
    <property type="entry name" value="ATPase domain of HSP90 chaperone/DNA topoisomerase II/histidine kinase"/>
    <property type="match status" value="1"/>
</dbReference>
<evidence type="ECO:0000256" key="5">
    <source>
        <dbReference type="ARBA" id="ARBA00022741"/>
    </source>
</evidence>
<dbReference type="SMART" id="SM00387">
    <property type="entry name" value="HATPase_c"/>
    <property type="match status" value="1"/>
</dbReference>
<keyword evidence="9" id="KW-0902">Two-component regulatory system</keyword>
<dbReference type="InterPro" id="IPR003661">
    <property type="entry name" value="HisK_dim/P_dom"/>
</dbReference>
<evidence type="ECO:0000256" key="1">
    <source>
        <dbReference type="ARBA" id="ARBA00000085"/>
    </source>
</evidence>